<reference evidence="3" key="1">
    <citation type="submission" date="2016-10" db="EMBL/GenBank/DDBJ databases">
        <authorList>
            <person name="Varghese N."/>
            <person name="Submissions S."/>
        </authorList>
    </citation>
    <scope>NUCLEOTIDE SEQUENCE [LARGE SCALE GENOMIC DNA]</scope>
    <source>
        <strain evidence="3">DSM 16477</strain>
    </source>
</reference>
<comment type="similarity">
    <text evidence="1">Belongs to the short-chain dehydrogenases/reductases (SDR) family.</text>
</comment>
<dbReference type="FunFam" id="3.40.50.720:FF:000084">
    <property type="entry name" value="Short-chain dehydrogenase reductase"/>
    <property type="match status" value="1"/>
</dbReference>
<dbReference type="Pfam" id="PF13561">
    <property type="entry name" value="adh_short_C2"/>
    <property type="match status" value="1"/>
</dbReference>
<accession>A0A1G7T7J4</accession>
<dbReference type="PANTHER" id="PTHR42760">
    <property type="entry name" value="SHORT-CHAIN DEHYDROGENASES/REDUCTASES FAMILY MEMBER"/>
    <property type="match status" value="1"/>
</dbReference>
<dbReference type="STRING" id="218672.SAMN04489759_106116"/>
<gene>
    <name evidence="2" type="ORF">SAMN04489759_106116</name>
</gene>
<dbReference type="AlphaFoldDB" id="A0A1G7T7J4"/>
<dbReference type="InterPro" id="IPR036291">
    <property type="entry name" value="NAD(P)-bd_dom_sf"/>
</dbReference>
<keyword evidence="3" id="KW-1185">Reference proteome</keyword>
<dbReference type="GO" id="GO:0030497">
    <property type="term" value="P:fatty acid elongation"/>
    <property type="evidence" value="ECO:0007669"/>
    <property type="project" value="TreeGrafter"/>
</dbReference>
<dbReference type="RefSeq" id="WP_093742609.1">
    <property type="nucleotide sequence ID" value="NZ_FNBP01000006.1"/>
</dbReference>
<evidence type="ECO:0000313" key="3">
    <source>
        <dbReference type="Proteomes" id="UP000199399"/>
    </source>
</evidence>
<dbReference type="Proteomes" id="UP000199399">
    <property type="component" value="Unassembled WGS sequence"/>
</dbReference>
<organism evidence="2 3">
    <name type="scientific">Sulfitobacter delicatus</name>
    <dbReference type="NCBI Taxonomy" id="218672"/>
    <lineage>
        <taxon>Bacteria</taxon>
        <taxon>Pseudomonadati</taxon>
        <taxon>Pseudomonadota</taxon>
        <taxon>Alphaproteobacteria</taxon>
        <taxon>Rhodobacterales</taxon>
        <taxon>Roseobacteraceae</taxon>
        <taxon>Sulfitobacter</taxon>
    </lineage>
</organism>
<proteinExistence type="inferred from homology"/>
<sequence>MKIDLTGKVFAVTGAAQGIGAAILAELRGAGATVAAMDIDAAGLAPLEAEGITLHQGDLGDRAQTLALCREITEHHGRIDGLVTSAGGVRGQVGHRLEEVSEADWHAIFQANVDAAMWCAQGFAPAMKQAGGGRIVTISSGAGLRPSLTGIQAYAAAKHALVGLTKQLALELGPQGITVNSVAPGFVLSNPSTEKQWDAFGRERQKQIIGGIHMRRLGRAQDLADAVTFLCSDRAGWITGQILSVDGGHA</sequence>
<dbReference type="Gene3D" id="3.40.50.720">
    <property type="entry name" value="NAD(P)-binding Rossmann-like Domain"/>
    <property type="match status" value="1"/>
</dbReference>
<dbReference type="SUPFAM" id="SSF51735">
    <property type="entry name" value="NAD(P)-binding Rossmann-fold domains"/>
    <property type="match status" value="1"/>
</dbReference>
<dbReference type="PRINTS" id="PR00080">
    <property type="entry name" value="SDRFAMILY"/>
</dbReference>
<evidence type="ECO:0000313" key="2">
    <source>
        <dbReference type="EMBL" id="SDG31245.1"/>
    </source>
</evidence>
<name>A0A1G7T7J4_9RHOB</name>
<dbReference type="InterPro" id="IPR002347">
    <property type="entry name" value="SDR_fam"/>
</dbReference>
<dbReference type="PRINTS" id="PR00081">
    <property type="entry name" value="GDHRDH"/>
</dbReference>
<dbReference type="EMBL" id="FNBP01000006">
    <property type="protein sequence ID" value="SDG31245.1"/>
    <property type="molecule type" value="Genomic_DNA"/>
</dbReference>
<dbReference type="CDD" id="cd05233">
    <property type="entry name" value="SDR_c"/>
    <property type="match status" value="1"/>
</dbReference>
<protein>
    <submittedName>
        <fullName evidence="2">3-oxoacyl-[acyl-carrier protein] reductase</fullName>
    </submittedName>
</protein>
<dbReference type="GO" id="GO:0016616">
    <property type="term" value="F:oxidoreductase activity, acting on the CH-OH group of donors, NAD or NADP as acceptor"/>
    <property type="evidence" value="ECO:0007669"/>
    <property type="project" value="TreeGrafter"/>
</dbReference>
<evidence type="ECO:0000256" key="1">
    <source>
        <dbReference type="ARBA" id="ARBA00006484"/>
    </source>
</evidence>
<dbReference type="OrthoDB" id="9797020at2"/>
<dbReference type="PANTHER" id="PTHR42760:SF123">
    <property type="entry name" value="OXIDOREDUCTASE"/>
    <property type="match status" value="1"/>
</dbReference>